<feature type="transmembrane region" description="Helical" evidence="8">
    <location>
        <begin position="127"/>
        <end position="146"/>
    </location>
</feature>
<protein>
    <recommendedName>
        <fullName evidence="9">Major facilitator superfamily (MFS) profile domain-containing protein</fullName>
    </recommendedName>
</protein>
<reference evidence="11" key="1">
    <citation type="journal article" date="2015" name="Genome Announc.">
        <title>Draft genome sequence of the cellulolytic fungus Chaetomium globosum.</title>
        <authorList>
            <person name="Cuomo C.A."/>
            <person name="Untereiner W.A."/>
            <person name="Ma L.-J."/>
            <person name="Grabherr M."/>
            <person name="Birren B.W."/>
        </authorList>
    </citation>
    <scope>NUCLEOTIDE SEQUENCE [LARGE SCALE GENOMIC DNA]</scope>
    <source>
        <strain evidence="11">ATCC 6205 / CBS 148.51 / DSM 1962 / NBRC 6347 / NRRL 1970</strain>
    </source>
</reference>
<evidence type="ECO:0000256" key="4">
    <source>
        <dbReference type="ARBA" id="ARBA00022692"/>
    </source>
</evidence>
<dbReference type="InterPro" id="IPR036259">
    <property type="entry name" value="MFS_trans_sf"/>
</dbReference>
<feature type="region of interest" description="Disordered" evidence="7">
    <location>
        <begin position="482"/>
        <end position="505"/>
    </location>
</feature>
<evidence type="ECO:0000256" key="2">
    <source>
        <dbReference type="ARBA" id="ARBA00006727"/>
    </source>
</evidence>
<evidence type="ECO:0000256" key="5">
    <source>
        <dbReference type="ARBA" id="ARBA00022989"/>
    </source>
</evidence>
<feature type="domain" description="Major facilitator superfamily (MFS) profile" evidence="9">
    <location>
        <begin position="56"/>
        <end position="469"/>
    </location>
</feature>
<feature type="transmembrane region" description="Helical" evidence="8">
    <location>
        <begin position="217"/>
        <end position="238"/>
    </location>
</feature>
<feature type="transmembrane region" description="Helical" evidence="8">
    <location>
        <begin position="56"/>
        <end position="77"/>
    </location>
</feature>
<keyword evidence="11" id="KW-1185">Reference proteome</keyword>
<gene>
    <name evidence="10" type="ORF">CHGG_04064</name>
</gene>
<dbReference type="PANTHER" id="PTHR11360:SF224">
    <property type="entry name" value="MAJOR FACILITATOR SUPERFAMILY (MFS) PROFILE DOMAIN-CONTAINING PROTEIN-RELATED"/>
    <property type="match status" value="1"/>
</dbReference>
<evidence type="ECO:0000256" key="6">
    <source>
        <dbReference type="ARBA" id="ARBA00023136"/>
    </source>
</evidence>
<accession>Q2H2D2</accession>
<keyword evidence="5 8" id="KW-1133">Transmembrane helix</keyword>
<feature type="transmembrane region" description="Helical" evidence="8">
    <location>
        <begin position="152"/>
        <end position="173"/>
    </location>
</feature>
<dbReference type="VEuPathDB" id="FungiDB:CHGG_04064"/>
<dbReference type="OrthoDB" id="5667at2759"/>
<feature type="compositionally biased region" description="Basic and acidic residues" evidence="7">
    <location>
        <begin position="1"/>
        <end position="10"/>
    </location>
</feature>
<keyword evidence="6 8" id="KW-0472">Membrane</keyword>
<evidence type="ECO:0000313" key="10">
    <source>
        <dbReference type="EMBL" id="EAQ87445.1"/>
    </source>
</evidence>
<dbReference type="Pfam" id="PF07690">
    <property type="entry name" value="MFS_1"/>
    <property type="match status" value="1"/>
</dbReference>
<name>Q2H2D2_CHAGB</name>
<dbReference type="Gene3D" id="1.20.1250.20">
    <property type="entry name" value="MFS general substrate transporter like domains"/>
    <property type="match status" value="1"/>
</dbReference>
<dbReference type="InterPro" id="IPR020846">
    <property type="entry name" value="MFS_dom"/>
</dbReference>
<dbReference type="InterPro" id="IPR050327">
    <property type="entry name" value="Proton-linked_MCT"/>
</dbReference>
<sequence length="505" mass="54428">MSLERPEKAAPTDSETGDTTHTREGSNESPLAPSPDIKSENGVPVQPEGPPDGGTAAWLAVLGAWCCSFTSFGWMNSVGVFQTYYELGPLKGYESSTISWIPSLEIFFLFALGPAVGFLFDKYGPTPLLVFGTFLHVFGLMMASLATEYYQFLLAQGVCSAIGLSFIYSPAIATIATWFQKKRGLAMGAMVTGSSLGGVIFPIMIDRLIQNPSTGYPWAMRIAAFLILALQILAIFTLRTRTPPVAKKTPTATLVAPFKEFPFVMMLFGMFILMYGIFIPVNYLALQALEQAHVSESMAIRVKRGHIQRREVSLTPLQGEPARLSFAYITKSLFGRLGSGYLSDLAGRWNVFVIAGAISGDFELALWIPATYQSATIGFAATFGILSGAFVSLLAALPASVSPLPEIGYRIGVVMLILSLPALTMAPIGGSILRGTGSSEDGWMHVKIFGGVMSLAGSAIVFYARNSLLQEVLVDFLKDSGSRQKGTRVPRVTTNLKSQGRAEKV</sequence>
<dbReference type="PANTHER" id="PTHR11360">
    <property type="entry name" value="MONOCARBOXYLATE TRANSPORTER"/>
    <property type="match status" value="1"/>
</dbReference>
<evidence type="ECO:0000256" key="8">
    <source>
        <dbReference type="SAM" id="Phobius"/>
    </source>
</evidence>
<evidence type="ECO:0000256" key="3">
    <source>
        <dbReference type="ARBA" id="ARBA00022448"/>
    </source>
</evidence>
<keyword evidence="3" id="KW-0813">Transport</keyword>
<dbReference type="OMA" id="YGWINSV"/>
<dbReference type="InterPro" id="IPR011701">
    <property type="entry name" value="MFS"/>
</dbReference>
<dbReference type="SUPFAM" id="SSF103473">
    <property type="entry name" value="MFS general substrate transporter"/>
    <property type="match status" value="1"/>
</dbReference>
<dbReference type="EMBL" id="CH408032">
    <property type="protein sequence ID" value="EAQ87445.1"/>
    <property type="molecule type" value="Genomic_DNA"/>
</dbReference>
<evidence type="ECO:0000256" key="7">
    <source>
        <dbReference type="SAM" id="MobiDB-lite"/>
    </source>
</evidence>
<feature type="region of interest" description="Disordered" evidence="7">
    <location>
        <begin position="1"/>
        <end position="50"/>
    </location>
</feature>
<organism evidence="10 11">
    <name type="scientific">Chaetomium globosum (strain ATCC 6205 / CBS 148.51 / DSM 1962 / NBRC 6347 / NRRL 1970)</name>
    <name type="common">Soil fungus</name>
    <dbReference type="NCBI Taxonomy" id="306901"/>
    <lineage>
        <taxon>Eukaryota</taxon>
        <taxon>Fungi</taxon>
        <taxon>Dikarya</taxon>
        <taxon>Ascomycota</taxon>
        <taxon>Pezizomycotina</taxon>
        <taxon>Sordariomycetes</taxon>
        <taxon>Sordariomycetidae</taxon>
        <taxon>Sordariales</taxon>
        <taxon>Chaetomiaceae</taxon>
        <taxon>Chaetomium</taxon>
    </lineage>
</organism>
<comment type="similarity">
    <text evidence="2">Belongs to the major facilitator superfamily. Monocarboxylate porter (TC 2.A.1.13) family.</text>
</comment>
<dbReference type="InParanoid" id="Q2H2D2"/>
<dbReference type="HOGENOM" id="CLU_001265_1_0_1"/>
<feature type="transmembrane region" description="Helical" evidence="8">
    <location>
        <begin position="349"/>
        <end position="368"/>
    </location>
</feature>
<feature type="transmembrane region" description="Helical" evidence="8">
    <location>
        <begin position="97"/>
        <end position="120"/>
    </location>
</feature>
<feature type="transmembrane region" description="Helical" evidence="8">
    <location>
        <begin position="185"/>
        <end position="205"/>
    </location>
</feature>
<dbReference type="eggNOG" id="KOG2504">
    <property type="taxonomic scope" value="Eukaryota"/>
</dbReference>
<proteinExistence type="inferred from homology"/>
<feature type="transmembrane region" description="Helical" evidence="8">
    <location>
        <begin position="263"/>
        <end position="285"/>
    </location>
</feature>
<feature type="transmembrane region" description="Helical" evidence="8">
    <location>
        <begin position="375"/>
        <end position="397"/>
    </location>
</feature>
<comment type="subcellular location">
    <subcellularLocation>
        <location evidence="1">Membrane</location>
        <topology evidence="1">Multi-pass membrane protein</topology>
    </subcellularLocation>
</comment>
<dbReference type="RefSeq" id="XP_001223278.1">
    <property type="nucleotide sequence ID" value="XM_001223277.1"/>
</dbReference>
<evidence type="ECO:0000256" key="1">
    <source>
        <dbReference type="ARBA" id="ARBA00004141"/>
    </source>
</evidence>
<keyword evidence="4 8" id="KW-0812">Transmembrane</keyword>
<dbReference type="GO" id="GO:0016020">
    <property type="term" value="C:membrane"/>
    <property type="evidence" value="ECO:0007669"/>
    <property type="project" value="UniProtKB-SubCell"/>
</dbReference>
<dbReference type="Proteomes" id="UP000001056">
    <property type="component" value="Unassembled WGS sequence"/>
</dbReference>
<dbReference type="GO" id="GO:0022857">
    <property type="term" value="F:transmembrane transporter activity"/>
    <property type="evidence" value="ECO:0007669"/>
    <property type="project" value="InterPro"/>
</dbReference>
<feature type="transmembrane region" description="Helical" evidence="8">
    <location>
        <begin position="409"/>
        <end position="433"/>
    </location>
</feature>
<evidence type="ECO:0000259" key="9">
    <source>
        <dbReference type="PROSITE" id="PS50850"/>
    </source>
</evidence>
<dbReference type="AlphaFoldDB" id="Q2H2D2"/>
<dbReference type="GeneID" id="4392876"/>
<evidence type="ECO:0000313" key="11">
    <source>
        <dbReference type="Proteomes" id="UP000001056"/>
    </source>
</evidence>
<dbReference type="PROSITE" id="PS50850">
    <property type="entry name" value="MFS"/>
    <property type="match status" value="1"/>
</dbReference>
<feature type="transmembrane region" description="Helical" evidence="8">
    <location>
        <begin position="445"/>
        <end position="464"/>
    </location>
</feature>